<evidence type="ECO:0000313" key="2">
    <source>
        <dbReference type="Proteomes" id="UP001642464"/>
    </source>
</evidence>
<reference evidence="1 2" key="1">
    <citation type="submission" date="2024-02" db="EMBL/GenBank/DDBJ databases">
        <authorList>
            <person name="Chen Y."/>
            <person name="Shah S."/>
            <person name="Dougan E. K."/>
            <person name="Thang M."/>
            <person name="Chan C."/>
        </authorList>
    </citation>
    <scope>NUCLEOTIDE SEQUENCE [LARGE SCALE GENOMIC DNA]</scope>
</reference>
<feature type="non-terminal residue" evidence="1">
    <location>
        <position position="318"/>
    </location>
</feature>
<dbReference type="Proteomes" id="UP001642464">
    <property type="component" value="Unassembled WGS sequence"/>
</dbReference>
<feature type="non-terminal residue" evidence="1">
    <location>
        <position position="1"/>
    </location>
</feature>
<protein>
    <submittedName>
        <fullName evidence="1">Uncharacterized protein</fullName>
    </submittedName>
</protein>
<sequence>SSHPTHGPVRANDTGERMAGIEVRIDAVDVAHVPKDTYVSMRVGDYQKQSRFGSAKTYRFPHTEDQRFARLEVFHRVGHLTVNLDNLSGPVEVPVELAETNYLPMNLCVLQDGSKDGVPAKVRAKGKVDAAQKYLAEHHVEEVIADAIREVIHEKPADPCSFLSAQILKHASIKKPQLEIVQQGAPSAPPEVPFKDYYASNVRTLHADDLQGLYSKFPAQPIPPSKPLGRGTAPAEMTTSTAIPFTMKPSVGTWLMAPPKMKSESPNLAAVAPVEIIEEAPMEASVPVIAKPPETSLTPFKDYYASHVRALHPADMQN</sequence>
<accession>A0ABP0HPV7</accession>
<comment type="caution">
    <text evidence="1">The sequence shown here is derived from an EMBL/GenBank/DDBJ whole genome shotgun (WGS) entry which is preliminary data.</text>
</comment>
<dbReference type="SUPFAM" id="SSF47391">
    <property type="entry name" value="Dimerization-anchoring domain of cAMP-dependent PK regulatory subunit"/>
    <property type="match status" value="1"/>
</dbReference>
<name>A0ABP0HPV7_9DINO</name>
<dbReference type="EMBL" id="CAXAMM010001387">
    <property type="protein sequence ID" value="CAK8991773.1"/>
    <property type="molecule type" value="Genomic_DNA"/>
</dbReference>
<keyword evidence="2" id="KW-1185">Reference proteome</keyword>
<organism evidence="1 2">
    <name type="scientific">Durusdinium trenchii</name>
    <dbReference type="NCBI Taxonomy" id="1381693"/>
    <lineage>
        <taxon>Eukaryota</taxon>
        <taxon>Sar</taxon>
        <taxon>Alveolata</taxon>
        <taxon>Dinophyceae</taxon>
        <taxon>Suessiales</taxon>
        <taxon>Symbiodiniaceae</taxon>
        <taxon>Durusdinium</taxon>
    </lineage>
</organism>
<gene>
    <name evidence="1" type="ORF">SCF082_LOCUS2809</name>
</gene>
<evidence type="ECO:0000313" key="1">
    <source>
        <dbReference type="EMBL" id="CAK8991773.1"/>
    </source>
</evidence>
<proteinExistence type="predicted"/>